<dbReference type="Proteomes" id="UP000257559">
    <property type="component" value="Chromosome"/>
</dbReference>
<dbReference type="EMBL" id="LS991951">
    <property type="protein sequence ID" value="SYV97699.1"/>
    <property type="molecule type" value="Genomic_DNA"/>
</dbReference>
<keyword evidence="3 5" id="KW-1133">Transmembrane helix</keyword>
<name>A0A3B0PM39_9BACT</name>
<evidence type="ECO:0000256" key="2">
    <source>
        <dbReference type="ARBA" id="ARBA00022692"/>
    </source>
</evidence>
<feature type="domain" description="ABC transmembrane type-1" evidence="6">
    <location>
        <begin position="1"/>
        <end position="44"/>
    </location>
</feature>
<sequence>MLQAIQTKDYNIILFLIIMFALLTILSYATRDILYEIIDPRVRRKGA</sequence>
<evidence type="ECO:0000256" key="1">
    <source>
        <dbReference type="ARBA" id="ARBA00004141"/>
    </source>
</evidence>
<dbReference type="InterPro" id="IPR000515">
    <property type="entry name" value="MetI-like"/>
</dbReference>
<protein>
    <recommendedName>
        <fullName evidence="6">ABC transmembrane type-1 domain-containing protein</fullName>
    </recommendedName>
</protein>
<accession>A0A3B0PM39</accession>
<dbReference type="GO" id="GO:0055085">
    <property type="term" value="P:transmembrane transport"/>
    <property type="evidence" value="ECO:0007669"/>
    <property type="project" value="InterPro"/>
</dbReference>
<dbReference type="Pfam" id="PF00528">
    <property type="entry name" value="BPD_transp_1"/>
    <property type="match status" value="1"/>
</dbReference>
<feature type="transmembrane region" description="Helical" evidence="5">
    <location>
        <begin position="12"/>
        <end position="30"/>
    </location>
</feature>
<comment type="subcellular location">
    <subcellularLocation>
        <location evidence="1">Membrane</location>
        <topology evidence="1">Multi-pass membrane protein</topology>
    </subcellularLocation>
</comment>
<reference evidence="8" key="1">
    <citation type="submission" date="2018-06" db="EMBL/GenBank/DDBJ databases">
        <authorList>
            <consortium name="Pathogen Informatics"/>
        </authorList>
    </citation>
    <scope>NUCLEOTIDE SEQUENCE [LARGE SCALE GENOMIC DNA]</scope>
    <source>
        <strain evidence="8">NCTC10132</strain>
    </source>
</reference>
<keyword evidence="4 5" id="KW-0472">Membrane</keyword>
<evidence type="ECO:0000313" key="7">
    <source>
        <dbReference type="EMBL" id="SYV97699.1"/>
    </source>
</evidence>
<evidence type="ECO:0000313" key="8">
    <source>
        <dbReference type="Proteomes" id="UP000257559"/>
    </source>
</evidence>
<dbReference type="AlphaFoldDB" id="A0A3B0PM39"/>
<evidence type="ECO:0000256" key="4">
    <source>
        <dbReference type="ARBA" id="ARBA00023136"/>
    </source>
</evidence>
<keyword evidence="8" id="KW-1185">Reference proteome</keyword>
<proteinExistence type="predicted"/>
<keyword evidence="2 5" id="KW-0812">Transmembrane</keyword>
<evidence type="ECO:0000256" key="5">
    <source>
        <dbReference type="SAM" id="Phobius"/>
    </source>
</evidence>
<organism evidence="7 8">
    <name type="scientific">Mycoplasmopsis edwardii</name>
    <dbReference type="NCBI Taxonomy" id="53558"/>
    <lineage>
        <taxon>Bacteria</taxon>
        <taxon>Bacillati</taxon>
        <taxon>Mycoplasmatota</taxon>
        <taxon>Mycoplasmoidales</taxon>
        <taxon>Metamycoplasmataceae</taxon>
        <taxon>Mycoplasmopsis</taxon>
    </lineage>
</organism>
<gene>
    <name evidence="7" type="ORF">NCTC10132_01067</name>
</gene>
<dbReference type="KEGG" id="medw:NCTC10132_01067"/>
<dbReference type="GO" id="GO:0016020">
    <property type="term" value="C:membrane"/>
    <property type="evidence" value="ECO:0007669"/>
    <property type="project" value="UniProtKB-SubCell"/>
</dbReference>
<evidence type="ECO:0000256" key="3">
    <source>
        <dbReference type="ARBA" id="ARBA00022989"/>
    </source>
</evidence>
<evidence type="ECO:0000259" key="6">
    <source>
        <dbReference type="Pfam" id="PF00528"/>
    </source>
</evidence>